<name>A0A4R6TKI7_9FLAO</name>
<sequence length="75" mass="8875">MPYGHGDQQGRLVTNLTLLNILKSSGLRCVVLQEYFIVKKSGNRDQKELREILHHYLFSYFCPFRNRCLRETTDN</sequence>
<evidence type="ECO:0000313" key="2">
    <source>
        <dbReference type="Proteomes" id="UP000295468"/>
    </source>
</evidence>
<organism evidence="1 2">
    <name type="scientific">Zeaxanthinibacter enoshimensis</name>
    <dbReference type="NCBI Taxonomy" id="392009"/>
    <lineage>
        <taxon>Bacteria</taxon>
        <taxon>Pseudomonadati</taxon>
        <taxon>Bacteroidota</taxon>
        <taxon>Flavobacteriia</taxon>
        <taxon>Flavobacteriales</taxon>
        <taxon>Flavobacteriaceae</taxon>
        <taxon>Zeaxanthinibacter</taxon>
    </lineage>
</organism>
<proteinExistence type="predicted"/>
<keyword evidence="2" id="KW-1185">Reference proteome</keyword>
<accession>A0A4R6TKI7</accession>
<comment type="caution">
    <text evidence="1">The sequence shown here is derived from an EMBL/GenBank/DDBJ whole genome shotgun (WGS) entry which is preliminary data.</text>
</comment>
<gene>
    <name evidence="1" type="ORF">CLV82_1670</name>
</gene>
<dbReference type="EMBL" id="SNYI01000002">
    <property type="protein sequence ID" value="TDQ30972.1"/>
    <property type="molecule type" value="Genomic_DNA"/>
</dbReference>
<protein>
    <submittedName>
        <fullName evidence="1">Uncharacterized protein</fullName>
    </submittedName>
</protein>
<evidence type="ECO:0000313" key="1">
    <source>
        <dbReference type="EMBL" id="TDQ30972.1"/>
    </source>
</evidence>
<reference evidence="1 2" key="1">
    <citation type="submission" date="2019-03" db="EMBL/GenBank/DDBJ databases">
        <title>Genomic Encyclopedia of Archaeal and Bacterial Type Strains, Phase II (KMG-II): from individual species to whole genera.</title>
        <authorList>
            <person name="Goeker M."/>
        </authorList>
    </citation>
    <scope>NUCLEOTIDE SEQUENCE [LARGE SCALE GENOMIC DNA]</scope>
    <source>
        <strain evidence="1 2">DSM 18435</strain>
    </source>
</reference>
<dbReference type="AlphaFoldDB" id="A0A4R6TKI7"/>
<dbReference type="Proteomes" id="UP000295468">
    <property type="component" value="Unassembled WGS sequence"/>
</dbReference>